<keyword evidence="4 7" id="KW-0812">Transmembrane</keyword>
<reference evidence="9 10" key="1">
    <citation type="submission" date="2017-10" db="EMBL/GenBank/DDBJ databases">
        <title>Genomic analysis of the genus Acetobacter.</title>
        <authorList>
            <person name="Kim K.H."/>
            <person name="Chun B.H."/>
            <person name="Son A.R."/>
            <person name="Jeon C.O."/>
        </authorList>
    </citation>
    <scope>NUCLEOTIDE SEQUENCE [LARGE SCALE GENOMIC DNA]</scope>
    <source>
        <strain evidence="9 10">LHT 2458</strain>
    </source>
</reference>
<keyword evidence="3 9" id="KW-0808">Transferase</keyword>
<dbReference type="RefSeq" id="WP_099542366.1">
    <property type="nucleotide sequence ID" value="NZ_PEBQ01000212.1"/>
</dbReference>
<evidence type="ECO:0000256" key="1">
    <source>
        <dbReference type="ARBA" id="ARBA00004141"/>
    </source>
</evidence>
<feature type="transmembrane region" description="Helical" evidence="7">
    <location>
        <begin position="244"/>
        <end position="265"/>
    </location>
</feature>
<organism evidence="9 10">
    <name type="scientific">Acetobacter pomorum</name>
    <dbReference type="NCBI Taxonomy" id="65959"/>
    <lineage>
        <taxon>Bacteria</taxon>
        <taxon>Pseudomonadati</taxon>
        <taxon>Pseudomonadota</taxon>
        <taxon>Alphaproteobacteria</taxon>
        <taxon>Acetobacterales</taxon>
        <taxon>Acetobacteraceae</taxon>
        <taxon>Acetobacter</taxon>
    </lineage>
</organism>
<evidence type="ECO:0000256" key="5">
    <source>
        <dbReference type="ARBA" id="ARBA00022989"/>
    </source>
</evidence>
<evidence type="ECO:0000259" key="8">
    <source>
        <dbReference type="Pfam" id="PF00535"/>
    </source>
</evidence>
<protein>
    <submittedName>
        <fullName evidence="9">Glycosyltransferase</fullName>
    </submittedName>
</protein>
<comment type="subcellular location">
    <subcellularLocation>
        <location evidence="1">Membrane</location>
        <topology evidence="1">Multi-pass membrane protein</topology>
    </subcellularLocation>
</comment>
<keyword evidence="6 7" id="KW-0472">Membrane</keyword>
<dbReference type="GO" id="GO:0005886">
    <property type="term" value="C:plasma membrane"/>
    <property type="evidence" value="ECO:0007669"/>
    <property type="project" value="TreeGrafter"/>
</dbReference>
<keyword evidence="2" id="KW-0328">Glycosyltransferase</keyword>
<dbReference type="OrthoDB" id="9807795at2"/>
<keyword evidence="5 7" id="KW-1133">Transmembrane helix</keyword>
<feature type="domain" description="Glycosyltransferase 2-like" evidence="8">
    <location>
        <begin position="15"/>
        <end position="182"/>
    </location>
</feature>
<dbReference type="PANTHER" id="PTHR48090:SF1">
    <property type="entry name" value="PROPHAGE BACTOPRENOL GLUCOSYL TRANSFERASE HOMOLOG"/>
    <property type="match status" value="1"/>
</dbReference>
<proteinExistence type="predicted"/>
<feature type="transmembrane region" description="Helical" evidence="7">
    <location>
        <begin position="191"/>
        <end position="210"/>
    </location>
</feature>
<dbReference type="CDD" id="cd04187">
    <property type="entry name" value="DPM1_like_bac"/>
    <property type="match status" value="1"/>
</dbReference>
<evidence type="ECO:0000256" key="3">
    <source>
        <dbReference type="ARBA" id="ARBA00022679"/>
    </source>
</evidence>
<accession>A0A2G4R7U5</accession>
<gene>
    <name evidence="9" type="ORF">CSR02_16010</name>
</gene>
<name>A0A2G4R7U5_9PROT</name>
<dbReference type="PANTHER" id="PTHR48090">
    <property type="entry name" value="UNDECAPRENYL-PHOSPHATE 4-DEOXY-4-FORMAMIDO-L-ARABINOSE TRANSFERASE-RELATED"/>
    <property type="match status" value="1"/>
</dbReference>
<evidence type="ECO:0000256" key="7">
    <source>
        <dbReference type="SAM" id="Phobius"/>
    </source>
</evidence>
<dbReference type="EMBL" id="PEBQ01000212">
    <property type="protein sequence ID" value="PHY92620.1"/>
    <property type="molecule type" value="Genomic_DNA"/>
</dbReference>
<dbReference type="Proteomes" id="UP000228751">
    <property type="component" value="Unassembled WGS sequence"/>
</dbReference>
<dbReference type="AlphaFoldDB" id="A0A2G4R7U5"/>
<evidence type="ECO:0000313" key="10">
    <source>
        <dbReference type="Proteomes" id="UP000228751"/>
    </source>
</evidence>
<dbReference type="Pfam" id="PF00535">
    <property type="entry name" value="Glycos_transf_2"/>
    <property type="match status" value="1"/>
</dbReference>
<evidence type="ECO:0000256" key="6">
    <source>
        <dbReference type="ARBA" id="ARBA00023136"/>
    </source>
</evidence>
<evidence type="ECO:0000313" key="9">
    <source>
        <dbReference type="EMBL" id="PHY92620.1"/>
    </source>
</evidence>
<comment type="caution">
    <text evidence="9">The sequence shown here is derived from an EMBL/GenBank/DDBJ whole genome shotgun (WGS) entry which is preliminary data.</text>
</comment>
<dbReference type="SUPFAM" id="SSF53448">
    <property type="entry name" value="Nucleotide-diphospho-sugar transferases"/>
    <property type="match status" value="1"/>
</dbReference>
<keyword evidence="10" id="KW-1185">Reference proteome</keyword>
<evidence type="ECO:0000256" key="2">
    <source>
        <dbReference type="ARBA" id="ARBA00022676"/>
    </source>
</evidence>
<dbReference type="InterPro" id="IPR050256">
    <property type="entry name" value="Glycosyltransferase_2"/>
</dbReference>
<dbReference type="GO" id="GO:0016757">
    <property type="term" value="F:glycosyltransferase activity"/>
    <property type="evidence" value="ECO:0007669"/>
    <property type="project" value="UniProtKB-KW"/>
</dbReference>
<dbReference type="Gene3D" id="3.90.550.10">
    <property type="entry name" value="Spore Coat Polysaccharide Biosynthesis Protein SpsA, Chain A"/>
    <property type="match status" value="1"/>
</dbReference>
<sequence>MLKSRSNQPPPCLAVVIPCYNEEDILPQTLDVLSTLLSDFIKSTLISDTSYILCVDDGSNDNTWEIINRNAVHSSYVRGLKLSRNYGHQNALLAGLANVADGEVIVSIDADMQDDPQVIRDMLVAWSNEYDIVYGVRNDRQSDTVFKRETAKLFYKLMKFMGVDLVPDHADFRLLDRRALDALLEYNERNIFLRGLVPLVGFLSTNVYYARKSRIAGESKYPLKKMLGLAVQGVTSFSIMPLRIIAVGGLLISTASVLAIIYILFDKINGHVIRGWTSITIAIFFMGGVQMLSLGVIGEYIGKIYIETKRRPRFHVENKTEI</sequence>
<feature type="transmembrane region" description="Helical" evidence="7">
    <location>
        <begin position="277"/>
        <end position="301"/>
    </location>
</feature>
<evidence type="ECO:0000256" key="4">
    <source>
        <dbReference type="ARBA" id="ARBA00022692"/>
    </source>
</evidence>
<dbReference type="InterPro" id="IPR001173">
    <property type="entry name" value="Glyco_trans_2-like"/>
</dbReference>
<dbReference type="InterPro" id="IPR029044">
    <property type="entry name" value="Nucleotide-diphossugar_trans"/>
</dbReference>